<feature type="domain" description="CzcB-like C-terminal circularly permuted SH3-like" evidence="7">
    <location>
        <begin position="374"/>
        <end position="432"/>
    </location>
</feature>
<evidence type="ECO:0000259" key="5">
    <source>
        <dbReference type="Pfam" id="PF25919"/>
    </source>
</evidence>
<reference evidence="9 11" key="2">
    <citation type="submission" date="2018-08" db="EMBL/GenBank/DDBJ databases">
        <title>Genomic Encyclopedia of Archaeal and Bacterial Type Strains, Phase II (KMG-II): from individual species to whole genera.</title>
        <authorList>
            <person name="Goeker M."/>
        </authorList>
    </citation>
    <scope>NUCLEOTIDE SEQUENCE [LARGE SCALE GENOMIC DNA]</scope>
    <source>
        <strain evidence="9 11">DSM 2261</strain>
    </source>
</reference>
<feature type="region of interest" description="Disordered" evidence="3">
    <location>
        <begin position="451"/>
        <end position="477"/>
    </location>
</feature>
<dbReference type="GO" id="GO:0015679">
    <property type="term" value="P:plasma membrane copper ion transport"/>
    <property type="evidence" value="ECO:0007669"/>
    <property type="project" value="TreeGrafter"/>
</dbReference>
<dbReference type="KEGG" id="age:AA314_01563"/>
<feature type="compositionally biased region" description="Pro residues" evidence="3">
    <location>
        <begin position="457"/>
        <end position="467"/>
    </location>
</feature>
<dbReference type="NCBIfam" id="TIGR01730">
    <property type="entry name" value="RND_mfp"/>
    <property type="match status" value="1"/>
</dbReference>
<comment type="similarity">
    <text evidence="1">Belongs to the membrane fusion protein (MFP) (TC 8.A.1) family.</text>
</comment>
<dbReference type="GO" id="GO:0022857">
    <property type="term" value="F:transmembrane transporter activity"/>
    <property type="evidence" value="ECO:0007669"/>
    <property type="project" value="InterPro"/>
</dbReference>
<evidence type="ECO:0000313" key="10">
    <source>
        <dbReference type="Proteomes" id="UP000035579"/>
    </source>
</evidence>
<dbReference type="Pfam" id="PF25975">
    <property type="entry name" value="CzcB_C"/>
    <property type="match status" value="1"/>
</dbReference>
<dbReference type="Proteomes" id="UP000035579">
    <property type="component" value="Chromosome"/>
</dbReference>
<keyword evidence="11" id="KW-1185">Reference proteome</keyword>
<dbReference type="InterPro" id="IPR045800">
    <property type="entry name" value="HMBD"/>
</dbReference>
<feature type="domain" description="Heavy metal binding" evidence="4">
    <location>
        <begin position="71"/>
        <end position="97"/>
    </location>
</feature>
<dbReference type="EMBL" id="CP011509">
    <property type="protein sequence ID" value="AKI99936.1"/>
    <property type="molecule type" value="Genomic_DNA"/>
</dbReference>
<dbReference type="GO" id="GO:0060003">
    <property type="term" value="P:copper ion export"/>
    <property type="evidence" value="ECO:0007669"/>
    <property type="project" value="TreeGrafter"/>
</dbReference>
<sequence length="477" mass="49777">MSLETPPLPPSPPPARRRFGAAALIVTALGSAVLGGGAVHLLSHGDDAHEAHAPATAGTTTPATSEPAATKYQCPMHPSIVQDQPGKCPICGMDLVPMTPAPASAGDPSAPAVEGLAPVTIDPSRQQLIGLRTAPVTEGKVGGTWRTNGRVAMDETRVRRVTLKVPAFVERVYADFTGKPVQRGEPLFSVYSPELLAAQEEYLLALRTRQALGQAGGMSADGDALVSAARRKLQLWDVPQSTLERLAETGEATRSLTLVSPISGVITKKDVVEGARLEVGATPYEIVDLSRVWVLADVYESELRNVKVGMPATLQLKAFPNRIFAGKVAFLDPVLDPATRTLKVRLEFPNPEGDLRPEMFGEVVLRGTTREGLRIPSDAVVPTGTTQVVFVALGGGRFQPREVRLGESDGKSVEVISGLKAGDEVVTGANFLVDSESRLRASLAALAASSSGSAPAAPAPASPPAATPPGASGHGGH</sequence>
<dbReference type="Pfam" id="PF25919">
    <property type="entry name" value="BSH_CusB"/>
    <property type="match status" value="1"/>
</dbReference>
<evidence type="ECO:0000256" key="1">
    <source>
        <dbReference type="ARBA" id="ARBA00009477"/>
    </source>
</evidence>
<dbReference type="PANTHER" id="PTHR30097">
    <property type="entry name" value="CATION EFFLUX SYSTEM PROTEIN CUSB"/>
    <property type="match status" value="1"/>
</dbReference>
<accession>A0AAC8TBN8</accession>
<dbReference type="Gene3D" id="6.10.140.730">
    <property type="match status" value="1"/>
</dbReference>
<evidence type="ECO:0000313" key="9">
    <source>
        <dbReference type="EMBL" id="REG33354.1"/>
    </source>
</evidence>
<proteinExistence type="inferred from homology"/>
<dbReference type="Pfam" id="PF19335">
    <property type="entry name" value="HMBD"/>
    <property type="match status" value="1"/>
</dbReference>
<evidence type="ECO:0000256" key="2">
    <source>
        <dbReference type="ARBA" id="ARBA00022448"/>
    </source>
</evidence>
<evidence type="ECO:0000259" key="4">
    <source>
        <dbReference type="Pfam" id="PF19335"/>
    </source>
</evidence>
<dbReference type="GO" id="GO:0016020">
    <property type="term" value="C:membrane"/>
    <property type="evidence" value="ECO:0007669"/>
    <property type="project" value="InterPro"/>
</dbReference>
<dbReference type="InterPro" id="IPR058790">
    <property type="entry name" value="BSH_CusB"/>
</dbReference>
<feature type="domain" description="CusB-like barrel-sandwich hybrid" evidence="5">
    <location>
        <begin position="161"/>
        <end position="284"/>
    </location>
</feature>
<dbReference type="InterPro" id="IPR058792">
    <property type="entry name" value="Beta-barrel_RND_2"/>
</dbReference>
<dbReference type="InterPro" id="IPR051909">
    <property type="entry name" value="MFP_Cation_Efflux"/>
</dbReference>
<dbReference type="InterPro" id="IPR006143">
    <property type="entry name" value="RND_pump_MFP"/>
</dbReference>
<dbReference type="Gene3D" id="2.40.420.20">
    <property type="match status" value="1"/>
</dbReference>
<dbReference type="Pfam" id="PF25954">
    <property type="entry name" value="Beta-barrel_RND_2"/>
    <property type="match status" value="1"/>
</dbReference>
<dbReference type="Gene3D" id="2.40.30.170">
    <property type="match status" value="1"/>
</dbReference>
<keyword evidence="2" id="KW-0813">Transport</keyword>
<feature type="domain" description="CusB-like beta-barrel" evidence="6">
    <location>
        <begin position="291"/>
        <end position="367"/>
    </location>
</feature>
<reference evidence="8 10" key="1">
    <citation type="submission" date="2015-05" db="EMBL/GenBank/DDBJ databases">
        <title>Genome assembly of Archangium gephyra DSM 2261.</title>
        <authorList>
            <person name="Sharma G."/>
            <person name="Subramanian S."/>
        </authorList>
    </citation>
    <scope>NUCLEOTIDE SEQUENCE [LARGE SCALE GENOMIC DNA]</scope>
    <source>
        <strain evidence="8 10">DSM 2261</strain>
    </source>
</reference>
<dbReference type="RefSeq" id="WP_047854887.1">
    <property type="nucleotide sequence ID" value="NZ_CP011509.1"/>
</dbReference>
<organism evidence="8 10">
    <name type="scientific">Archangium gephyra</name>
    <dbReference type="NCBI Taxonomy" id="48"/>
    <lineage>
        <taxon>Bacteria</taxon>
        <taxon>Pseudomonadati</taxon>
        <taxon>Myxococcota</taxon>
        <taxon>Myxococcia</taxon>
        <taxon>Myxococcales</taxon>
        <taxon>Cystobacterineae</taxon>
        <taxon>Archangiaceae</taxon>
        <taxon>Archangium</taxon>
    </lineage>
</organism>
<protein>
    <submittedName>
        <fullName evidence="8">Co/Zn/Cd efflux system membrane fusion protein</fullName>
    </submittedName>
    <submittedName>
        <fullName evidence="9">Cu(I)/Ag(I) efflux system membrane fusion protein</fullName>
    </submittedName>
</protein>
<dbReference type="EMBL" id="QUMU01000004">
    <property type="protein sequence ID" value="REG33354.1"/>
    <property type="molecule type" value="Genomic_DNA"/>
</dbReference>
<evidence type="ECO:0000313" key="11">
    <source>
        <dbReference type="Proteomes" id="UP000256345"/>
    </source>
</evidence>
<dbReference type="AlphaFoldDB" id="A0AAC8TBN8"/>
<dbReference type="SUPFAM" id="SSF111369">
    <property type="entry name" value="HlyD-like secretion proteins"/>
    <property type="match status" value="1"/>
</dbReference>
<dbReference type="PANTHER" id="PTHR30097:SF15">
    <property type="entry name" value="CATION EFFLUX SYSTEM PROTEIN CUSB"/>
    <property type="match status" value="1"/>
</dbReference>
<evidence type="ECO:0000256" key="3">
    <source>
        <dbReference type="SAM" id="MobiDB-lite"/>
    </source>
</evidence>
<name>A0AAC8TBN8_9BACT</name>
<evidence type="ECO:0000313" key="8">
    <source>
        <dbReference type="EMBL" id="AKI99936.1"/>
    </source>
</evidence>
<dbReference type="Proteomes" id="UP000256345">
    <property type="component" value="Unassembled WGS sequence"/>
</dbReference>
<dbReference type="InterPro" id="IPR058649">
    <property type="entry name" value="CzcB_C"/>
</dbReference>
<dbReference type="GO" id="GO:0046914">
    <property type="term" value="F:transition metal ion binding"/>
    <property type="evidence" value="ECO:0007669"/>
    <property type="project" value="TreeGrafter"/>
</dbReference>
<evidence type="ECO:0000259" key="6">
    <source>
        <dbReference type="Pfam" id="PF25954"/>
    </source>
</evidence>
<dbReference type="FunFam" id="2.40.30.170:FF:000010">
    <property type="entry name" value="Efflux RND transporter periplasmic adaptor subunit"/>
    <property type="match status" value="1"/>
</dbReference>
<gene>
    <name evidence="8" type="ORF">AA314_01563</name>
    <name evidence="9" type="ORF">ATI61_104645</name>
</gene>
<evidence type="ECO:0000259" key="7">
    <source>
        <dbReference type="Pfam" id="PF25975"/>
    </source>
</evidence>
<dbReference type="GO" id="GO:0030288">
    <property type="term" value="C:outer membrane-bounded periplasmic space"/>
    <property type="evidence" value="ECO:0007669"/>
    <property type="project" value="TreeGrafter"/>
</dbReference>